<evidence type="ECO:0000259" key="1">
    <source>
        <dbReference type="PROSITE" id="PS51462"/>
    </source>
</evidence>
<accession>A0ABN7VPN3</accession>
<dbReference type="InterPro" id="IPR015797">
    <property type="entry name" value="NUDIX_hydrolase-like_dom_sf"/>
</dbReference>
<evidence type="ECO:0000313" key="3">
    <source>
        <dbReference type="Proteomes" id="UP000789901"/>
    </source>
</evidence>
<sequence>IREFSLYLLVSYDKKVYLSKRYNPTKDYFDHIQSTREFKEKDETFENCANCEALEEALLDLKEKELFFVCFQDGFKQFPDEKDCFYKIAIYFTILDEDMISKQVEPNNNSEWYLYKLKELSKLKLTPSIKSNLKQIMEAIHIKFRRRPQ</sequence>
<feature type="domain" description="Nudix hydrolase" evidence="1">
    <location>
        <begin position="1"/>
        <end position="137"/>
    </location>
</feature>
<dbReference type="EMBL" id="CAJVQB010019242">
    <property type="protein sequence ID" value="CAG8790456.1"/>
    <property type="molecule type" value="Genomic_DNA"/>
</dbReference>
<reference evidence="2 3" key="1">
    <citation type="submission" date="2021-06" db="EMBL/GenBank/DDBJ databases">
        <authorList>
            <person name="Kallberg Y."/>
            <person name="Tangrot J."/>
            <person name="Rosling A."/>
        </authorList>
    </citation>
    <scope>NUCLEOTIDE SEQUENCE [LARGE SCALE GENOMIC DNA]</scope>
    <source>
        <strain evidence="2 3">120-4 pot B 10/14</strain>
    </source>
</reference>
<evidence type="ECO:0000313" key="2">
    <source>
        <dbReference type="EMBL" id="CAG8790456.1"/>
    </source>
</evidence>
<dbReference type="InterPro" id="IPR000086">
    <property type="entry name" value="NUDIX_hydrolase_dom"/>
</dbReference>
<dbReference type="CDD" id="cd02883">
    <property type="entry name" value="NUDIX_Hydrolase"/>
    <property type="match status" value="1"/>
</dbReference>
<organism evidence="2 3">
    <name type="scientific">Gigaspora margarita</name>
    <dbReference type="NCBI Taxonomy" id="4874"/>
    <lineage>
        <taxon>Eukaryota</taxon>
        <taxon>Fungi</taxon>
        <taxon>Fungi incertae sedis</taxon>
        <taxon>Mucoromycota</taxon>
        <taxon>Glomeromycotina</taxon>
        <taxon>Glomeromycetes</taxon>
        <taxon>Diversisporales</taxon>
        <taxon>Gigasporaceae</taxon>
        <taxon>Gigaspora</taxon>
    </lineage>
</organism>
<proteinExistence type="predicted"/>
<comment type="caution">
    <text evidence="2">The sequence shown here is derived from an EMBL/GenBank/DDBJ whole genome shotgun (WGS) entry which is preliminary data.</text>
</comment>
<keyword evidence="3" id="KW-1185">Reference proteome</keyword>
<dbReference type="PROSITE" id="PS51462">
    <property type="entry name" value="NUDIX"/>
    <property type="match status" value="1"/>
</dbReference>
<protein>
    <submittedName>
        <fullName evidence="2">28921_t:CDS:1</fullName>
    </submittedName>
</protein>
<dbReference type="Gene3D" id="3.90.79.10">
    <property type="entry name" value="Nucleoside Triphosphate Pyrophosphohydrolase"/>
    <property type="match status" value="1"/>
</dbReference>
<dbReference type="SUPFAM" id="SSF55811">
    <property type="entry name" value="Nudix"/>
    <property type="match status" value="1"/>
</dbReference>
<feature type="non-terminal residue" evidence="2">
    <location>
        <position position="1"/>
    </location>
</feature>
<dbReference type="Proteomes" id="UP000789901">
    <property type="component" value="Unassembled WGS sequence"/>
</dbReference>
<name>A0ABN7VPN3_GIGMA</name>
<gene>
    <name evidence="2" type="ORF">GMARGA_LOCUS21147</name>
</gene>